<feature type="transmembrane region" description="Helical" evidence="1">
    <location>
        <begin position="163"/>
        <end position="187"/>
    </location>
</feature>
<feature type="transmembrane region" description="Helical" evidence="1">
    <location>
        <begin position="290"/>
        <end position="311"/>
    </location>
</feature>
<keyword evidence="3" id="KW-1185">Reference proteome</keyword>
<gene>
    <name evidence="2" type="ORF">SALLE_v1c04290</name>
</gene>
<evidence type="ECO:0000313" key="2">
    <source>
        <dbReference type="EMBL" id="AXK51103.1"/>
    </source>
</evidence>
<dbReference type="RefSeq" id="WP_115558014.1">
    <property type="nucleotide sequence ID" value="NZ_CP031376.1"/>
</dbReference>
<dbReference type="KEGG" id="salx:SALLE_v1c04290"/>
<keyword evidence="1" id="KW-0812">Transmembrane</keyword>
<sequence>MKELKKKYRNFSDVLSPVGVMFTKKMLKNSDLKIASEGDFVNRVQICTAIFYSLITTSVIFLLLIYYKISLTLELQNSELLNERDIFLLNDQINLINIAMMVIGFNIVGLTTIIIFFTKISLGNSTKYFTYFFNFIFICQLLFFCNFIFVLDAFGLFSKTSSLGLWINFITKWWLWVVVISLCLISYKIYSKLFIFINAINREWTKINMLRKTGDKENSFVFKYWIHPNENSARRLMIVAGSLSMGLASVLHFISIFQQVDLDFMKYFSLFFGVSVLLVSFMAPYNKFSIYYFGVILLIYSGLMIYSLVVIQEKSYLSGHQVLFVYLFNIIIWFFALGSNVNIWIAILNKINVYAVVVKPFDSVEQFKESVEKIYEQAKKNDQDKKENI</sequence>
<feature type="transmembrane region" description="Helical" evidence="1">
    <location>
        <begin position="129"/>
        <end position="151"/>
    </location>
</feature>
<feature type="transmembrane region" description="Helical" evidence="1">
    <location>
        <begin position="95"/>
        <end position="117"/>
    </location>
</feature>
<evidence type="ECO:0008006" key="4">
    <source>
        <dbReference type="Google" id="ProtNLM"/>
    </source>
</evidence>
<accession>A0A345Z3C4</accession>
<evidence type="ECO:0000256" key="1">
    <source>
        <dbReference type="SAM" id="Phobius"/>
    </source>
</evidence>
<feature type="transmembrane region" description="Helical" evidence="1">
    <location>
        <begin position="236"/>
        <end position="258"/>
    </location>
</feature>
<dbReference type="Proteomes" id="UP000254792">
    <property type="component" value="Chromosome"/>
</dbReference>
<dbReference type="EMBL" id="CP031376">
    <property type="protein sequence ID" value="AXK51103.1"/>
    <property type="molecule type" value="Genomic_DNA"/>
</dbReference>
<dbReference type="OrthoDB" id="387949at2"/>
<reference evidence="2 3" key="1">
    <citation type="submission" date="2018-07" db="EMBL/GenBank/DDBJ databases">
        <title>Complete genome sequence of Spiroplasma alleghenense PLHS-1 (ATCC 51752).</title>
        <authorList>
            <person name="Chou L."/>
            <person name="Lee T.-Y."/>
            <person name="Tsai Y.-M."/>
            <person name="Kuo C.-H."/>
        </authorList>
    </citation>
    <scope>NUCLEOTIDE SEQUENCE [LARGE SCALE GENOMIC DNA]</scope>
    <source>
        <strain evidence="2 3">PLHS-1</strain>
    </source>
</reference>
<feature type="transmembrane region" description="Helical" evidence="1">
    <location>
        <begin position="49"/>
        <end position="69"/>
    </location>
</feature>
<keyword evidence="1" id="KW-0472">Membrane</keyword>
<keyword evidence="1" id="KW-1133">Transmembrane helix</keyword>
<protein>
    <recommendedName>
        <fullName evidence="4">Transmembrane protein</fullName>
    </recommendedName>
</protein>
<organism evidence="2 3">
    <name type="scientific">Spiroplasma alleghenense</name>
    <dbReference type="NCBI Taxonomy" id="216931"/>
    <lineage>
        <taxon>Bacteria</taxon>
        <taxon>Bacillati</taxon>
        <taxon>Mycoplasmatota</taxon>
        <taxon>Mollicutes</taxon>
        <taxon>Entomoplasmatales</taxon>
        <taxon>Spiroplasmataceae</taxon>
        <taxon>Spiroplasma</taxon>
    </lineage>
</organism>
<feature type="transmembrane region" description="Helical" evidence="1">
    <location>
        <begin position="264"/>
        <end position="283"/>
    </location>
</feature>
<proteinExistence type="predicted"/>
<feature type="transmembrane region" description="Helical" evidence="1">
    <location>
        <begin position="323"/>
        <end position="345"/>
    </location>
</feature>
<name>A0A345Z3C4_9MOLU</name>
<evidence type="ECO:0000313" key="3">
    <source>
        <dbReference type="Proteomes" id="UP000254792"/>
    </source>
</evidence>
<dbReference type="AlphaFoldDB" id="A0A345Z3C4"/>